<comment type="caution">
    <text evidence="1">The sequence shown here is derived from an EMBL/GenBank/DDBJ whole genome shotgun (WGS) entry which is preliminary data.</text>
</comment>
<keyword evidence="2" id="KW-1185">Reference proteome</keyword>
<proteinExistence type="predicted"/>
<name>A0ABR5H8D8_9HYPH</name>
<dbReference type="Proteomes" id="UP000036471">
    <property type="component" value="Unassembled WGS sequence"/>
</dbReference>
<reference evidence="1 2" key="1">
    <citation type="submission" date="2014-11" db="EMBL/GenBank/DDBJ databases">
        <title>Comparative genomics of Methylobacterium species.</title>
        <authorList>
            <person name="Chaudhry V."/>
            <person name="Patil P.B."/>
        </authorList>
    </citation>
    <scope>NUCLEOTIDE SEQUENCE [LARGE SCALE GENOMIC DNA]</scope>
    <source>
        <strain evidence="1 2">SE3.6</strain>
    </source>
</reference>
<dbReference type="InterPro" id="IPR036264">
    <property type="entry name" value="Bact_exopeptidase_dim_dom"/>
</dbReference>
<sequence length="104" mass="11166">MGTANHAGTSPMGLRWDVGMAAAGLVTWLRERAQSGSGGSVATPGRLIHGRDDHALISAVLRHRQRHSEDGERAAADIEDQRARAAIDAQGRGVWRDPVDAHRL</sequence>
<organism evidence="1 2">
    <name type="scientific">Methylobacterium indicum</name>
    <dbReference type="NCBI Taxonomy" id="1775910"/>
    <lineage>
        <taxon>Bacteria</taxon>
        <taxon>Pseudomonadati</taxon>
        <taxon>Pseudomonadota</taxon>
        <taxon>Alphaproteobacteria</taxon>
        <taxon>Hyphomicrobiales</taxon>
        <taxon>Methylobacteriaceae</taxon>
        <taxon>Methylobacterium</taxon>
    </lineage>
</organism>
<dbReference type="RefSeq" id="WP_048427679.1">
    <property type="nucleotide sequence ID" value="NZ_JTHF01000096.1"/>
</dbReference>
<dbReference type="SUPFAM" id="SSF55031">
    <property type="entry name" value="Bacterial exopeptidase dimerisation domain"/>
    <property type="match status" value="1"/>
</dbReference>
<accession>A0ABR5H8D8</accession>
<evidence type="ECO:0000313" key="1">
    <source>
        <dbReference type="EMBL" id="KMO20916.1"/>
    </source>
</evidence>
<gene>
    <name evidence="1" type="ORF">QR79_17475</name>
</gene>
<dbReference type="EMBL" id="JTHG01000161">
    <property type="protein sequence ID" value="KMO20916.1"/>
    <property type="molecule type" value="Genomic_DNA"/>
</dbReference>
<evidence type="ECO:0000313" key="2">
    <source>
        <dbReference type="Proteomes" id="UP000036471"/>
    </source>
</evidence>
<dbReference type="Gene3D" id="3.30.70.360">
    <property type="match status" value="1"/>
</dbReference>
<protein>
    <submittedName>
        <fullName evidence="1">Uncharacterized protein</fullName>
    </submittedName>
</protein>